<dbReference type="EMBL" id="BK016080">
    <property type="protein sequence ID" value="DAF93072.1"/>
    <property type="molecule type" value="Genomic_DNA"/>
</dbReference>
<keyword evidence="2" id="KW-0804">Transcription</keyword>
<dbReference type="SMART" id="SM00663">
    <property type="entry name" value="RPOLA_N"/>
    <property type="match status" value="1"/>
</dbReference>
<keyword evidence="2" id="KW-0240">DNA-directed RNA polymerase</keyword>
<reference evidence="2" key="1">
    <citation type="journal article" date="2021" name="Proc. Natl. Acad. Sci. U.S.A.">
        <title>A Catalog of Tens of Thousands of Viruses from Human Metagenomes Reveals Hidden Associations with Chronic Diseases.</title>
        <authorList>
            <person name="Tisza M.J."/>
            <person name="Buck C.B."/>
        </authorList>
    </citation>
    <scope>NUCLEOTIDE SEQUENCE</scope>
    <source>
        <strain evidence="2">CtcyQ27</strain>
    </source>
</reference>
<feature type="domain" description="RNA polymerase N-terminal" evidence="1">
    <location>
        <begin position="189"/>
        <end position="584"/>
    </location>
</feature>
<evidence type="ECO:0000259" key="1">
    <source>
        <dbReference type="SMART" id="SM00663"/>
    </source>
</evidence>
<organism evidence="2">
    <name type="scientific">Myoviridae sp. ctcyQ27</name>
    <dbReference type="NCBI Taxonomy" id="2825139"/>
    <lineage>
        <taxon>Viruses</taxon>
        <taxon>Duplodnaviria</taxon>
        <taxon>Heunggongvirae</taxon>
        <taxon>Uroviricota</taxon>
        <taxon>Caudoviricetes</taxon>
    </lineage>
</organism>
<sequence length="599" mass="67783">MTGILGALNYQRKSGQFTLTKEEFNIVNLVVHGVSTNGRRVLNEAEMNHLKVDLLDYQDFIKKNNVEEITDTLLFIRDGYPAPKGLLSQEIFGITKDDRANIFGYIDLHGWFMHPFCYKVWCSIDKRIRNIVSGIGFYKVDQDGLIQEVQSGGDTGIEFLRKNINKIKIKETGTRTRSTKIQFLYKCKKMMFLDKFLVIPPFYRDMDTKVKGAVGAGGINKYYQSLIISSKAIQETQDYGLSIENTTNARIQETLLNISNALFGTSKNKDDGIGLAGKTGIIREAVLSKSTDMGTRLVLSAPDLKVEAMEDLMVDTDHAALPLASALVNFKPFIIFQTKRLFENLFQNVELMQVYDPKAKKLVPFEPKDPLITFSDEEIDSQIDKFIFSFSKRLEPVTLTDQKTGRTLGLVFKGKKVSKAKYAKTGGDIMGESSLINRPLTWCDVLYMAACEACKDKTILITRFPMDSYFNEFPILVRVSTTKETEKIYVNNTYYPFYPKIRESDIGSDTSNKFIDTLVFSNVYLKSIGGDYDGDQCSVKAVWSEEANRELREQINSKAVYIDLGGNNIKVSTNEAVQAIYNLTKVLNEDKVKLTDPKF</sequence>
<dbReference type="InterPro" id="IPR006592">
    <property type="entry name" value="RNA_pol_N"/>
</dbReference>
<dbReference type="GO" id="GO:0006351">
    <property type="term" value="P:DNA-templated transcription"/>
    <property type="evidence" value="ECO:0007669"/>
    <property type="project" value="InterPro"/>
</dbReference>
<proteinExistence type="predicted"/>
<dbReference type="GO" id="GO:0003899">
    <property type="term" value="F:DNA-directed RNA polymerase activity"/>
    <property type="evidence" value="ECO:0007669"/>
    <property type="project" value="InterPro"/>
</dbReference>
<dbReference type="GO" id="GO:0003677">
    <property type="term" value="F:DNA binding"/>
    <property type="evidence" value="ECO:0007669"/>
    <property type="project" value="InterPro"/>
</dbReference>
<accession>A0A8S5UF25</accession>
<dbReference type="SUPFAM" id="SSF64484">
    <property type="entry name" value="beta and beta-prime subunits of DNA dependent RNA-polymerase"/>
    <property type="match status" value="1"/>
</dbReference>
<name>A0A8S5UF25_9CAUD</name>
<evidence type="ECO:0000313" key="2">
    <source>
        <dbReference type="EMBL" id="DAF93072.1"/>
    </source>
</evidence>
<dbReference type="GO" id="GO:0000428">
    <property type="term" value="C:DNA-directed RNA polymerase complex"/>
    <property type="evidence" value="ECO:0007669"/>
    <property type="project" value="UniProtKB-KW"/>
</dbReference>
<protein>
    <submittedName>
        <fullName evidence="2">DNA-directed RNA polymerase subunit beta</fullName>
    </submittedName>
</protein>